<evidence type="ECO:0000313" key="1">
    <source>
        <dbReference type="EMBL" id="MDP0590130.1"/>
    </source>
</evidence>
<protein>
    <submittedName>
        <fullName evidence="1">Uncharacterized protein</fullName>
    </submittedName>
</protein>
<keyword evidence="2" id="KW-1185">Reference proteome</keyword>
<proteinExistence type="predicted"/>
<gene>
    <name evidence="1" type="ORF">QS748_13470</name>
</gene>
<reference evidence="1 2" key="1">
    <citation type="journal article" date="2023" name="bioRxiv">
        <title>An intranuclear bacterial parasite of deep-sea mussels expresses apoptosis inhibitors acquired from its host.</title>
        <authorList>
            <person name="Gonzalez Porras M.A."/>
            <person name="Assie A."/>
            <person name="Tietjen M."/>
            <person name="Violette M."/>
            <person name="Kleiner M."/>
            <person name="Gruber-Vodicka H."/>
            <person name="Dubilier N."/>
            <person name="Leisch N."/>
        </authorList>
    </citation>
    <scope>NUCLEOTIDE SEQUENCE [LARGE SCALE GENOMIC DNA]</scope>
    <source>
        <strain evidence="1">IAP13</strain>
    </source>
</reference>
<dbReference type="AlphaFoldDB" id="A0AA90STZ1"/>
<organism evidence="1 2">
    <name type="scientific">Candidatus Endonucleibacter bathymodioli</name>
    <dbReference type="NCBI Taxonomy" id="539814"/>
    <lineage>
        <taxon>Bacteria</taxon>
        <taxon>Pseudomonadati</taxon>
        <taxon>Pseudomonadota</taxon>
        <taxon>Gammaproteobacteria</taxon>
        <taxon>Oceanospirillales</taxon>
        <taxon>Endozoicomonadaceae</taxon>
        <taxon>Candidatus Endonucleibacter</taxon>
    </lineage>
</organism>
<comment type="caution">
    <text evidence="1">The sequence shown here is derived from an EMBL/GenBank/DDBJ whole genome shotgun (WGS) entry which is preliminary data.</text>
</comment>
<dbReference type="EMBL" id="JASXSV010000031">
    <property type="protein sequence ID" value="MDP0590130.1"/>
    <property type="molecule type" value="Genomic_DNA"/>
</dbReference>
<name>A0AA90STZ1_9GAMM</name>
<sequence length="108" mass="11611">MVLSLLKLASWFYRSGETFSEAVYIVSPVGAAMANTIFSPPGCRVIALAPYYERAKLLLFFKSYGCVKARLVLCVRGAGGRSRAPAHRDYSVDAAALNTALDGCAVDD</sequence>
<accession>A0AA90STZ1</accession>
<evidence type="ECO:0000313" key="2">
    <source>
        <dbReference type="Proteomes" id="UP001178148"/>
    </source>
</evidence>
<dbReference type="Proteomes" id="UP001178148">
    <property type="component" value="Unassembled WGS sequence"/>
</dbReference>